<accession>A0A975J1D4</accession>
<dbReference type="Proteomes" id="UP000676169">
    <property type="component" value="Chromosome"/>
</dbReference>
<proteinExistence type="predicted"/>
<name>A0A975J1D4_9BACT</name>
<gene>
    <name evidence="2" type="ORF">KBB96_04925</name>
</gene>
<dbReference type="Gene3D" id="1.10.30.50">
    <property type="match status" value="1"/>
</dbReference>
<evidence type="ECO:0008006" key="4">
    <source>
        <dbReference type="Google" id="ProtNLM"/>
    </source>
</evidence>
<sequence>MIQITRDRNAIPAAFRPPGSSKNETSLLGARLDHLIRLQSDSNAGHGYSSSWWKAAKKQLIKESHGKCAYCESGATAISYGDVEHFRPKASWWWLTCSWENYLFSCQLCNQQYKGENFPIAGTITKAPVKITTTTTTKALTALVGKLVPDPTKKALCDAAWKKLFTAEKPGLIDPNHEDPETYFAYEADDVKGLVSVIPRSNGAQVKRRVADCIQYYGLNREELCVLRYDLYETLATVRDSLEGMKAASKAKVLKRLERHVASKKQFAGMCRYFLIDDWGLLSPNLRV</sequence>
<dbReference type="RefSeq" id="WP_211632980.1">
    <property type="nucleotide sequence ID" value="NZ_CP073100.1"/>
</dbReference>
<evidence type="ECO:0000313" key="3">
    <source>
        <dbReference type="Proteomes" id="UP000676169"/>
    </source>
</evidence>
<keyword evidence="3" id="KW-1185">Reference proteome</keyword>
<protein>
    <recommendedName>
        <fullName evidence="4">HNH nuclease domain-containing protein</fullName>
    </recommendedName>
</protein>
<evidence type="ECO:0000313" key="2">
    <source>
        <dbReference type="EMBL" id="QUE52236.1"/>
    </source>
</evidence>
<dbReference type="EMBL" id="CP073100">
    <property type="protein sequence ID" value="QUE52236.1"/>
    <property type="molecule type" value="Genomic_DNA"/>
</dbReference>
<reference evidence="2" key="1">
    <citation type="submission" date="2021-04" db="EMBL/GenBank/DDBJ databases">
        <title>Luteolibacter sp. 32A isolated from the skin of an Anderson's salamander (Ambystoma andersonii).</title>
        <authorList>
            <person name="Spergser J."/>
            <person name="Busse H.-J."/>
        </authorList>
    </citation>
    <scope>NUCLEOTIDE SEQUENCE</scope>
    <source>
        <strain evidence="2">32A</strain>
    </source>
</reference>
<organism evidence="2 3">
    <name type="scientific">Luteolibacter ambystomatis</name>
    <dbReference type="NCBI Taxonomy" id="2824561"/>
    <lineage>
        <taxon>Bacteria</taxon>
        <taxon>Pseudomonadati</taxon>
        <taxon>Verrucomicrobiota</taxon>
        <taxon>Verrucomicrobiia</taxon>
        <taxon>Verrucomicrobiales</taxon>
        <taxon>Verrucomicrobiaceae</taxon>
        <taxon>Luteolibacter</taxon>
    </lineage>
</organism>
<evidence type="ECO:0000256" key="1">
    <source>
        <dbReference type="SAM" id="MobiDB-lite"/>
    </source>
</evidence>
<dbReference type="AlphaFoldDB" id="A0A975J1D4"/>
<dbReference type="KEGG" id="lamb:KBB96_04925"/>
<feature type="region of interest" description="Disordered" evidence="1">
    <location>
        <begin position="1"/>
        <end position="23"/>
    </location>
</feature>